<dbReference type="Proteomes" id="UP000494108">
    <property type="component" value="Unassembled WGS sequence"/>
</dbReference>
<dbReference type="Pfam" id="PF03466">
    <property type="entry name" value="LysR_substrate"/>
    <property type="match status" value="1"/>
</dbReference>
<proteinExistence type="inferred from homology"/>
<dbReference type="InterPro" id="IPR036388">
    <property type="entry name" value="WH-like_DNA-bd_sf"/>
</dbReference>
<keyword evidence="3" id="KW-0238">DNA-binding</keyword>
<dbReference type="Gene3D" id="3.40.190.290">
    <property type="match status" value="1"/>
</dbReference>
<dbReference type="InterPro" id="IPR005119">
    <property type="entry name" value="LysR_subst-bd"/>
</dbReference>
<dbReference type="FunFam" id="1.10.10.10:FF:000001">
    <property type="entry name" value="LysR family transcriptional regulator"/>
    <property type="match status" value="1"/>
</dbReference>
<sequence length="333" mass="36609">MGLPTPIAVINDAAIAKRDGQVPGGYNEPPLPPLPAAMRLDPTSLKLFISVVEQGTIAAAAEHEHIAAAAISKRISELEDNLKIRLLIRTNKGIRPTPAGIALSTMARRALHELDEIAVQMRDYSRGLRGFIRVYANISAITQFLPQDIKLFLNDYPNVQVDLEEKITSTIIKSVAENAADVGIFSGSAPDHDVEIYPYREDTLALVVPADHPLRDKPGFRFADALEHDFVGLHRGSAINRILSNAATDEKRNIRLKVQVTGFDALCFMVNSGLGIGVLPLDIARRYSVMFDLRIIPLSEPWARRKIQICVRSFDSLPTAAKLFVNHLGRGQA</sequence>
<evidence type="ECO:0000313" key="6">
    <source>
        <dbReference type="EMBL" id="CAB3692719.1"/>
    </source>
</evidence>
<organism evidence="6 7">
    <name type="scientific">Achromobacter pestifer</name>
    <dbReference type="NCBI Taxonomy" id="1353889"/>
    <lineage>
        <taxon>Bacteria</taxon>
        <taxon>Pseudomonadati</taxon>
        <taxon>Pseudomonadota</taxon>
        <taxon>Betaproteobacteria</taxon>
        <taxon>Burkholderiales</taxon>
        <taxon>Alcaligenaceae</taxon>
        <taxon>Achromobacter</taxon>
    </lineage>
</organism>
<evidence type="ECO:0000256" key="1">
    <source>
        <dbReference type="ARBA" id="ARBA00009437"/>
    </source>
</evidence>
<dbReference type="Pfam" id="PF00126">
    <property type="entry name" value="HTH_1"/>
    <property type="match status" value="1"/>
</dbReference>
<keyword evidence="4" id="KW-0804">Transcription</keyword>
<evidence type="ECO:0000256" key="3">
    <source>
        <dbReference type="ARBA" id="ARBA00023125"/>
    </source>
</evidence>
<protein>
    <submittedName>
        <fullName evidence="6">HTH-type transcriptional regulator GltC</fullName>
    </submittedName>
</protein>
<dbReference type="AlphaFoldDB" id="A0A6S6ZSJ5"/>
<evidence type="ECO:0000259" key="5">
    <source>
        <dbReference type="PROSITE" id="PS50931"/>
    </source>
</evidence>
<dbReference type="PANTHER" id="PTHR30419">
    <property type="entry name" value="HTH-TYPE TRANSCRIPTIONAL REGULATOR YBHD"/>
    <property type="match status" value="1"/>
</dbReference>
<dbReference type="PANTHER" id="PTHR30419:SF2">
    <property type="entry name" value="LYSR FAMILY TRANSCRIPTIONAL REGULATOR"/>
    <property type="match status" value="1"/>
</dbReference>
<dbReference type="InterPro" id="IPR050950">
    <property type="entry name" value="HTH-type_LysR_regulators"/>
</dbReference>
<keyword evidence="7" id="KW-1185">Reference proteome</keyword>
<feature type="domain" description="HTH lysR-type" evidence="5">
    <location>
        <begin position="40"/>
        <end position="97"/>
    </location>
</feature>
<name>A0A6S6ZSJ5_9BURK</name>
<dbReference type="InterPro" id="IPR036390">
    <property type="entry name" value="WH_DNA-bd_sf"/>
</dbReference>
<dbReference type="GO" id="GO:0003677">
    <property type="term" value="F:DNA binding"/>
    <property type="evidence" value="ECO:0007669"/>
    <property type="project" value="UniProtKB-KW"/>
</dbReference>
<dbReference type="InterPro" id="IPR000847">
    <property type="entry name" value="LysR_HTH_N"/>
</dbReference>
<evidence type="ECO:0000256" key="4">
    <source>
        <dbReference type="ARBA" id="ARBA00023163"/>
    </source>
</evidence>
<keyword evidence="2" id="KW-0805">Transcription regulation</keyword>
<gene>
    <name evidence="6" type="primary">gltC_12</name>
    <name evidence="6" type="ORF">LMG3431_04963</name>
</gene>
<dbReference type="SUPFAM" id="SSF46785">
    <property type="entry name" value="Winged helix' DNA-binding domain"/>
    <property type="match status" value="1"/>
</dbReference>
<dbReference type="Gene3D" id="1.10.10.10">
    <property type="entry name" value="Winged helix-like DNA-binding domain superfamily/Winged helix DNA-binding domain"/>
    <property type="match status" value="1"/>
</dbReference>
<dbReference type="CDD" id="cd08421">
    <property type="entry name" value="PBP2_LTTR_like_1"/>
    <property type="match status" value="1"/>
</dbReference>
<dbReference type="GO" id="GO:0005829">
    <property type="term" value="C:cytosol"/>
    <property type="evidence" value="ECO:0007669"/>
    <property type="project" value="TreeGrafter"/>
</dbReference>
<dbReference type="EMBL" id="CADIJX010000007">
    <property type="protein sequence ID" value="CAB3692719.1"/>
    <property type="molecule type" value="Genomic_DNA"/>
</dbReference>
<accession>A0A6S6ZSJ5</accession>
<evidence type="ECO:0000313" key="7">
    <source>
        <dbReference type="Proteomes" id="UP000494108"/>
    </source>
</evidence>
<reference evidence="6 7" key="1">
    <citation type="submission" date="2020-04" db="EMBL/GenBank/DDBJ databases">
        <authorList>
            <person name="De Canck E."/>
        </authorList>
    </citation>
    <scope>NUCLEOTIDE SEQUENCE [LARGE SCALE GENOMIC DNA]</scope>
    <source>
        <strain evidence="6 7">LMG 3431</strain>
    </source>
</reference>
<dbReference type="SUPFAM" id="SSF53850">
    <property type="entry name" value="Periplasmic binding protein-like II"/>
    <property type="match status" value="1"/>
</dbReference>
<evidence type="ECO:0000256" key="2">
    <source>
        <dbReference type="ARBA" id="ARBA00023015"/>
    </source>
</evidence>
<comment type="similarity">
    <text evidence="1">Belongs to the LysR transcriptional regulatory family.</text>
</comment>
<dbReference type="GO" id="GO:0003700">
    <property type="term" value="F:DNA-binding transcription factor activity"/>
    <property type="evidence" value="ECO:0007669"/>
    <property type="project" value="InterPro"/>
</dbReference>
<dbReference type="PROSITE" id="PS50931">
    <property type="entry name" value="HTH_LYSR"/>
    <property type="match status" value="1"/>
</dbReference>